<feature type="region of interest" description="Disordered" evidence="1">
    <location>
        <begin position="460"/>
        <end position="554"/>
    </location>
</feature>
<comment type="caution">
    <text evidence="3">The sequence shown here is derived from an EMBL/GenBank/DDBJ whole genome shotgun (WGS) entry which is preliminary data.</text>
</comment>
<feature type="compositionally biased region" description="Basic and acidic residues" evidence="1">
    <location>
        <begin position="521"/>
        <end position="532"/>
    </location>
</feature>
<dbReference type="AlphaFoldDB" id="A0A835EFF0"/>
<gene>
    <name evidence="3" type="ORF">HU200_044846</name>
</gene>
<evidence type="ECO:0000256" key="2">
    <source>
        <dbReference type="SAM" id="Phobius"/>
    </source>
</evidence>
<feature type="compositionally biased region" description="Basic and acidic residues" evidence="1">
    <location>
        <begin position="464"/>
        <end position="474"/>
    </location>
</feature>
<evidence type="ECO:0000313" key="3">
    <source>
        <dbReference type="EMBL" id="KAF8683902.1"/>
    </source>
</evidence>
<feature type="compositionally biased region" description="Basic and acidic residues" evidence="1">
    <location>
        <begin position="545"/>
        <end position="554"/>
    </location>
</feature>
<keyword evidence="2" id="KW-0472">Membrane</keyword>
<feature type="region of interest" description="Disordered" evidence="1">
    <location>
        <begin position="637"/>
        <end position="767"/>
    </location>
</feature>
<feature type="compositionally biased region" description="Basic and acidic residues" evidence="1">
    <location>
        <begin position="685"/>
        <end position="705"/>
    </location>
</feature>
<evidence type="ECO:0000313" key="4">
    <source>
        <dbReference type="Proteomes" id="UP000636709"/>
    </source>
</evidence>
<dbReference type="Proteomes" id="UP000636709">
    <property type="component" value="Unassembled WGS sequence"/>
</dbReference>
<organism evidence="3 4">
    <name type="scientific">Digitaria exilis</name>
    <dbReference type="NCBI Taxonomy" id="1010633"/>
    <lineage>
        <taxon>Eukaryota</taxon>
        <taxon>Viridiplantae</taxon>
        <taxon>Streptophyta</taxon>
        <taxon>Embryophyta</taxon>
        <taxon>Tracheophyta</taxon>
        <taxon>Spermatophyta</taxon>
        <taxon>Magnoliopsida</taxon>
        <taxon>Liliopsida</taxon>
        <taxon>Poales</taxon>
        <taxon>Poaceae</taxon>
        <taxon>PACMAD clade</taxon>
        <taxon>Panicoideae</taxon>
        <taxon>Panicodae</taxon>
        <taxon>Paniceae</taxon>
        <taxon>Anthephorinae</taxon>
        <taxon>Digitaria</taxon>
    </lineage>
</organism>
<name>A0A835EFF0_9POAL</name>
<proteinExistence type="predicted"/>
<feature type="region of interest" description="Disordered" evidence="1">
    <location>
        <begin position="857"/>
        <end position="881"/>
    </location>
</feature>
<reference evidence="3" key="1">
    <citation type="submission" date="2020-07" db="EMBL/GenBank/DDBJ databases">
        <title>Genome sequence and genetic diversity analysis of an under-domesticated orphan crop, white fonio (Digitaria exilis).</title>
        <authorList>
            <person name="Bennetzen J.L."/>
            <person name="Chen S."/>
            <person name="Ma X."/>
            <person name="Wang X."/>
            <person name="Yssel A.E.J."/>
            <person name="Chaluvadi S.R."/>
            <person name="Johnson M."/>
            <person name="Gangashetty P."/>
            <person name="Hamidou F."/>
            <person name="Sanogo M.D."/>
            <person name="Zwaenepoel A."/>
            <person name="Wallace J."/>
            <person name="Van De Peer Y."/>
            <person name="Van Deynze A."/>
        </authorList>
    </citation>
    <scope>NUCLEOTIDE SEQUENCE</scope>
    <source>
        <tissue evidence="3">Leaves</tissue>
    </source>
</reference>
<feature type="transmembrane region" description="Helical" evidence="2">
    <location>
        <begin position="97"/>
        <end position="121"/>
    </location>
</feature>
<keyword evidence="2" id="KW-0812">Transmembrane</keyword>
<feature type="compositionally biased region" description="Basic and acidic residues" evidence="1">
    <location>
        <begin position="712"/>
        <end position="767"/>
    </location>
</feature>
<keyword evidence="4" id="KW-1185">Reference proteome</keyword>
<accession>A0A835EFF0</accession>
<evidence type="ECO:0000256" key="1">
    <source>
        <dbReference type="SAM" id="MobiDB-lite"/>
    </source>
</evidence>
<feature type="compositionally biased region" description="Polar residues" evidence="1">
    <location>
        <begin position="504"/>
        <end position="513"/>
    </location>
</feature>
<keyword evidence="2" id="KW-1133">Transmembrane helix</keyword>
<dbReference type="EMBL" id="JACEFO010002102">
    <property type="protein sequence ID" value="KAF8683902.1"/>
    <property type="molecule type" value="Genomic_DNA"/>
</dbReference>
<feature type="compositionally biased region" description="Basic residues" evidence="1">
    <location>
        <begin position="487"/>
        <end position="502"/>
    </location>
</feature>
<sequence>MTSAIKDFKVHFTPHVTSDPPVRVNGAAELPSASCFPTRGSPFCSWLHNPSARSLGYHSITPRLSTPALPPLLRFPGPDACFPSPKSHPNCASSSCAMAVVLLIVEAAAMLLAVEAAAMLVKTLMWSPRRGWRWQPCCKMWRPSSASGSSLAVTREAFGYVTMWFLADDTHGEPNVTDDSMVLALEEHPRRDRITDHGQPLLLCRSAMAELDLAHDALPRARHTKFLCRMMSWPVMHVAAGGSCSSQTVMVAVPVVLLASMAVPPVVVALLYLENDVWSDSEVRRRSDMTAPAHEASSNALGSALARPVPPLQATLSDAPERLVPVFTAVGRIYEMIFVAFAALLVASRLLATQLLEALSTAAGPPRAETARCSSDTPPDVERGGGVCQRPPAPATDRMAGLEQPRTVGSRAYRGAHPALRSPRRDARPLYRAGSHRLGVVSVYRGHRLSSPSVVLLAQQRKATSIDKESRGGDEGEGSEEPTAKREQRKKGNQTNPHKIKGKSNIQQATTETEQSRRRRDQGERKRRRPDELLSAVEEPNPPDAEERRGRSEVDPSCHDHFFLHHGHFSFELAQTTMATTPHLRQIHFTHGTTSSSAPSTAKCWAQPSSTLAGIVDLAASNPPLVRRRRRLGVDEAEQGVLGPAGGRDGSTSGSAEKGAMGALSEWAGAGGDGEESFGGDGADGAEKKAAAIEDERGKEEELRPNRRRPPWKVEGEGEKRLRATTLRRKEAGADGRRCRKLAGEQREPTKKKPNREESDTRGRRGDPVELRRFCGRRPWREEALQSSLLTSAAARATREAAVDIFVRNSVSSIEKRCGVEQQHQRGASSSWIGGAAASIAVRVREKFIGRAEFTEEGRKKKTMQKGKRVGLQYQTRGHAH</sequence>
<feature type="compositionally biased region" description="Basic residues" evidence="1">
    <location>
        <begin position="860"/>
        <end position="869"/>
    </location>
</feature>
<protein>
    <submittedName>
        <fullName evidence="3">Uncharacterized protein</fullName>
    </submittedName>
</protein>
<feature type="region of interest" description="Disordered" evidence="1">
    <location>
        <begin position="363"/>
        <end position="431"/>
    </location>
</feature>